<dbReference type="EMBL" id="WJNG01000007">
    <property type="protein sequence ID" value="MRH43039.1"/>
    <property type="molecule type" value="Genomic_DNA"/>
</dbReference>
<accession>A0A6A8DGR2</accession>
<protein>
    <submittedName>
        <fullName evidence="2">KTSC domain-containing protein</fullName>
    </submittedName>
</protein>
<dbReference type="AlphaFoldDB" id="A0A6A8DGR2"/>
<feature type="domain" description="KTSC" evidence="1">
    <location>
        <begin position="16"/>
        <end position="66"/>
    </location>
</feature>
<dbReference type="RefSeq" id="WP_153736676.1">
    <property type="nucleotide sequence ID" value="NZ_WJNG01000007.1"/>
</dbReference>
<comment type="caution">
    <text evidence="2">The sequence shown here is derived from an EMBL/GenBank/DDBJ whole genome shotgun (WGS) entry which is preliminary data.</text>
</comment>
<dbReference type="Proteomes" id="UP000799092">
    <property type="component" value="Unassembled WGS sequence"/>
</dbReference>
<evidence type="ECO:0000313" key="3">
    <source>
        <dbReference type="Proteomes" id="UP000799092"/>
    </source>
</evidence>
<dbReference type="Pfam" id="PF13619">
    <property type="entry name" value="KTSC"/>
    <property type="match status" value="1"/>
</dbReference>
<dbReference type="InterPro" id="IPR025309">
    <property type="entry name" value="KTSC_dom"/>
</dbReference>
<sequence length="82" mass="9743">MNVARFDRNLWNITSFERVGYDKKDSILTIFFLDGFQIEFAEVDELIVFEFIISTNKEDYIKNVLLSNYPYIQLPKSTYKSS</sequence>
<organism evidence="2 3">
    <name type="scientific">Aquibacillus halophilus</name>
    <dbReference type="NCBI Taxonomy" id="930132"/>
    <lineage>
        <taxon>Bacteria</taxon>
        <taxon>Bacillati</taxon>
        <taxon>Bacillota</taxon>
        <taxon>Bacilli</taxon>
        <taxon>Bacillales</taxon>
        <taxon>Bacillaceae</taxon>
        <taxon>Aquibacillus</taxon>
    </lineage>
</organism>
<name>A0A6A8DGR2_9BACI</name>
<evidence type="ECO:0000313" key="2">
    <source>
        <dbReference type="EMBL" id="MRH43039.1"/>
    </source>
</evidence>
<reference evidence="2" key="1">
    <citation type="submission" date="2019-11" db="EMBL/GenBank/DDBJ databases">
        <authorList>
            <person name="Li J."/>
        </authorList>
    </citation>
    <scope>NUCLEOTIDE SEQUENCE</scope>
    <source>
        <strain evidence="2">B6B</strain>
    </source>
</reference>
<dbReference type="OrthoDB" id="2968926at2"/>
<keyword evidence="3" id="KW-1185">Reference proteome</keyword>
<proteinExistence type="predicted"/>
<gene>
    <name evidence="2" type="ORF">GH741_10115</name>
</gene>
<evidence type="ECO:0000259" key="1">
    <source>
        <dbReference type="Pfam" id="PF13619"/>
    </source>
</evidence>